<comment type="caution">
    <text evidence="1">The sequence shown here is derived from an EMBL/GenBank/DDBJ whole genome shotgun (WGS) entry which is preliminary data.</text>
</comment>
<accession>A0ACC1AF28</accession>
<evidence type="ECO:0000313" key="2">
    <source>
        <dbReference type="Proteomes" id="UP001164250"/>
    </source>
</evidence>
<evidence type="ECO:0000313" key="1">
    <source>
        <dbReference type="EMBL" id="KAJ0085026.1"/>
    </source>
</evidence>
<dbReference type="EMBL" id="CM047907">
    <property type="protein sequence ID" value="KAJ0085026.1"/>
    <property type="molecule type" value="Genomic_DNA"/>
</dbReference>
<organism evidence="1 2">
    <name type="scientific">Pistacia atlantica</name>
    <dbReference type="NCBI Taxonomy" id="434234"/>
    <lineage>
        <taxon>Eukaryota</taxon>
        <taxon>Viridiplantae</taxon>
        <taxon>Streptophyta</taxon>
        <taxon>Embryophyta</taxon>
        <taxon>Tracheophyta</taxon>
        <taxon>Spermatophyta</taxon>
        <taxon>Magnoliopsida</taxon>
        <taxon>eudicotyledons</taxon>
        <taxon>Gunneridae</taxon>
        <taxon>Pentapetalae</taxon>
        <taxon>rosids</taxon>
        <taxon>malvids</taxon>
        <taxon>Sapindales</taxon>
        <taxon>Anacardiaceae</taxon>
        <taxon>Pistacia</taxon>
    </lineage>
</organism>
<sequence>MAQDAGMFMVPQTIGSVLCCECGVPMLLATSKNLNKSPIRIEGAVDVKRLKNLNGARLTHAEFIRTEPHSKRIKVKLTVQEEVLNGAILEQSYVFEYHQQDQMCESLVQGFRPTLINGLQLYS</sequence>
<name>A0ACC1AF28_9ROSI</name>
<protein>
    <submittedName>
        <fullName evidence="1">Uncharacterized protein</fullName>
    </submittedName>
</protein>
<dbReference type="Proteomes" id="UP001164250">
    <property type="component" value="Chromosome 11"/>
</dbReference>
<reference evidence="2" key="1">
    <citation type="journal article" date="2023" name="G3 (Bethesda)">
        <title>Genome assembly and association tests identify interacting loci associated with vigor, precocity, and sex in interspecific pistachio rootstocks.</title>
        <authorList>
            <person name="Palmer W."/>
            <person name="Jacygrad E."/>
            <person name="Sagayaradj S."/>
            <person name="Cavanaugh K."/>
            <person name="Han R."/>
            <person name="Bertier L."/>
            <person name="Beede B."/>
            <person name="Kafkas S."/>
            <person name="Golino D."/>
            <person name="Preece J."/>
            <person name="Michelmore R."/>
        </authorList>
    </citation>
    <scope>NUCLEOTIDE SEQUENCE [LARGE SCALE GENOMIC DNA]</scope>
</reference>
<proteinExistence type="predicted"/>
<keyword evidence="2" id="KW-1185">Reference proteome</keyword>
<gene>
    <name evidence="1" type="ORF">Patl1_29508</name>
</gene>